<dbReference type="EMBL" id="FOIU01000001">
    <property type="protein sequence ID" value="SEW25468.1"/>
    <property type="molecule type" value="Genomic_DNA"/>
</dbReference>
<accession>A0A1I0QEN4</accession>
<name>A0A1I0QEN4_9FLAO</name>
<reference evidence="2" key="1">
    <citation type="submission" date="2016-10" db="EMBL/GenBank/DDBJ databases">
        <authorList>
            <person name="Varghese N."/>
            <person name="Submissions S."/>
        </authorList>
    </citation>
    <scope>NUCLEOTIDE SEQUENCE [LARGE SCALE GENOMIC DNA]</scope>
    <source>
        <strain evidence="2">DSM 17724</strain>
    </source>
</reference>
<dbReference type="AlphaFoldDB" id="A0A1I0QEN4"/>
<evidence type="ECO:0000313" key="2">
    <source>
        <dbReference type="Proteomes" id="UP000199469"/>
    </source>
</evidence>
<dbReference type="RefSeq" id="WP_139176804.1">
    <property type="nucleotide sequence ID" value="NZ_FOIU01000001.1"/>
</dbReference>
<dbReference type="STRING" id="356305.SAMN05421841_1854"/>
<dbReference type="Proteomes" id="UP000199469">
    <property type="component" value="Unassembled WGS sequence"/>
</dbReference>
<proteinExistence type="predicted"/>
<organism evidence="1 2">
    <name type="scientific">Chryseobacterium wanjuense</name>
    <dbReference type="NCBI Taxonomy" id="356305"/>
    <lineage>
        <taxon>Bacteria</taxon>
        <taxon>Pseudomonadati</taxon>
        <taxon>Bacteroidota</taxon>
        <taxon>Flavobacteriia</taxon>
        <taxon>Flavobacteriales</taxon>
        <taxon>Weeksellaceae</taxon>
        <taxon>Chryseobacterium group</taxon>
        <taxon>Chryseobacterium</taxon>
    </lineage>
</organism>
<sequence>MKSTQHRDALIDAFQRKGFTNMFMSERDSPGTLKEIIDDYLKSIKDTKAETIPDLWLSTYLHWNGEDQSYIVCNLWMNLQKENPVISKMITEKKNGQAAPLNKSELINISIDSLPTTKELMALVESSYQKKGKSRRL</sequence>
<gene>
    <name evidence="1" type="ORF">SAMN05421841_1854</name>
</gene>
<keyword evidence="2" id="KW-1185">Reference proteome</keyword>
<protein>
    <submittedName>
        <fullName evidence="1">Uncharacterized protein</fullName>
    </submittedName>
</protein>
<dbReference type="OrthoDB" id="979262at2"/>
<evidence type="ECO:0000313" key="1">
    <source>
        <dbReference type="EMBL" id="SEW25468.1"/>
    </source>
</evidence>